<accession>A0A9P6K2N3</accession>
<evidence type="ECO:0000313" key="3">
    <source>
        <dbReference type="Proteomes" id="UP000723463"/>
    </source>
</evidence>
<proteinExistence type="predicted"/>
<sequence>MATTTQSADRPSDTMNRNNTTNSELDEKISVATLSPESNPLDTIENPSKIERNESKDLEANFSSGKRQDDDELPKVPMTFPDGGFGWLVVLGAFMIQFW</sequence>
<feature type="compositionally biased region" description="Polar residues" evidence="1">
    <location>
        <begin position="1"/>
        <end position="23"/>
    </location>
</feature>
<organism evidence="2 3">
    <name type="scientific">Mortierella hygrophila</name>
    <dbReference type="NCBI Taxonomy" id="979708"/>
    <lineage>
        <taxon>Eukaryota</taxon>
        <taxon>Fungi</taxon>
        <taxon>Fungi incertae sedis</taxon>
        <taxon>Mucoromycota</taxon>
        <taxon>Mortierellomycotina</taxon>
        <taxon>Mortierellomycetes</taxon>
        <taxon>Mortierellales</taxon>
        <taxon>Mortierellaceae</taxon>
        <taxon>Mortierella</taxon>
    </lineage>
</organism>
<protein>
    <submittedName>
        <fullName evidence="2">Uncharacterized protein</fullName>
    </submittedName>
</protein>
<feature type="compositionally biased region" description="Basic and acidic residues" evidence="1">
    <location>
        <begin position="48"/>
        <end position="59"/>
    </location>
</feature>
<feature type="region of interest" description="Disordered" evidence="1">
    <location>
        <begin position="1"/>
        <end position="75"/>
    </location>
</feature>
<dbReference type="EMBL" id="JAAAXW010000114">
    <property type="protein sequence ID" value="KAF9543416.1"/>
    <property type="molecule type" value="Genomic_DNA"/>
</dbReference>
<feature type="compositionally biased region" description="Polar residues" evidence="1">
    <location>
        <begin position="32"/>
        <end position="41"/>
    </location>
</feature>
<gene>
    <name evidence="2" type="ORF">EC957_000927</name>
</gene>
<dbReference type="AlphaFoldDB" id="A0A9P6K2N3"/>
<reference evidence="2" key="1">
    <citation type="journal article" date="2020" name="Fungal Divers.">
        <title>Resolving the Mortierellaceae phylogeny through synthesis of multi-gene phylogenetics and phylogenomics.</title>
        <authorList>
            <person name="Vandepol N."/>
            <person name="Liber J."/>
            <person name="Desiro A."/>
            <person name="Na H."/>
            <person name="Kennedy M."/>
            <person name="Barry K."/>
            <person name="Grigoriev I.V."/>
            <person name="Miller A.N."/>
            <person name="O'Donnell K."/>
            <person name="Stajich J.E."/>
            <person name="Bonito G."/>
        </authorList>
    </citation>
    <scope>NUCLEOTIDE SEQUENCE</scope>
    <source>
        <strain evidence="2">NRRL 2591</strain>
    </source>
</reference>
<keyword evidence="3" id="KW-1185">Reference proteome</keyword>
<evidence type="ECO:0000313" key="2">
    <source>
        <dbReference type="EMBL" id="KAF9543416.1"/>
    </source>
</evidence>
<name>A0A9P6K2N3_9FUNG</name>
<evidence type="ECO:0000256" key="1">
    <source>
        <dbReference type="SAM" id="MobiDB-lite"/>
    </source>
</evidence>
<comment type="caution">
    <text evidence="2">The sequence shown here is derived from an EMBL/GenBank/DDBJ whole genome shotgun (WGS) entry which is preliminary data.</text>
</comment>
<dbReference type="Proteomes" id="UP000723463">
    <property type="component" value="Unassembled WGS sequence"/>
</dbReference>